<evidence type="ECO:0000313" key="2">
    <source>
        <dbReference type="Proteomes" id="UP001525021"/>
    </source>
</evidence>
<proteinExistence type="predicted"/>
<protein>
    <submittedName>
        <fullName evidence="1">Uncharacterized protein</fullName>
    </submittedName>
</protein>
<keyword evidence="2" id="KW-1185">Reference proteome</keyword>
<name>A0ABT2DPI9_9BACI</name>
<dbReference type="EMBL" id="JANTOO010000010">
    <property type="protein sequence ID" value="MCS1395969.1"/>
    <property type="molecule type" value="Genomic_DNA"/>
</dbReference>
<sequence length="114" mass="13331">MNDPWWQISRGMSESLNEELKKELSQQHILYGKEAIAVARREDNDDVIFWIEKMNKYAVVHLTYSIETSSEYPITSLYTRRELEEYCKSVSKSTVSLGMVTNNLLKSAKDMLLY</sequence>
<accession>A0ABT2DPI9</accession>
<gene>
    <name evidence="1" type="ORF">NXZ79_07940</name>
</gene>
<reference evidence="1 2" key="1">
    <citation type="submission" date="2022-08" db="EMBL/GenBank/DDBJ databases">
        <title>Lysinibacillus sequencing.</title>
        <authorList>
            <person name="Dunlap C."/>
        </authorList>
    </citation>
    <scope>NUCLEOTIDE SEQUENCE [LARGE SCALE GENOMIC DNA]</scope>
    <source>
        <strain evidence="1 2">PB211</strain>
    </source>
</reference>
<evidence type="ECO:0000313" key="1">
    <source>
        <dbReference type="EMBL" id="MCS1395969.1"/>
    </source>
</evidence>
<comment type="caution">
    <text evidence="1">The sequence shown here is derived from an EMBL/GenBank/DDBJ whole genome shotgun (WGS) entry which is preliminary data.</text>
</comment>
<organism evidence="1 2">
    <name type="scientific">Lysinibacillus pinottii</name>
    <dbReference type="NCBI Taxonomy" id="2973932"/>
    <lineage>
        <taxon>Bacteria</taxon>
        <taxon>Bacillati</taxon>
        <taxon>Bacillota</taxon>
        <taxon>Bacilli</taxon>
        <taxon>Bacillales</taxon>
        <taxon>Bacillaceae</taxon>
        <taxon>Lysinibacillus</taxon>
    </lineage>
</organism>
<dbReference type="Proteomes" id="UP001525021">
    <property type="component" value="Unassembled WGS sequence"/>
</dbReference>
<dbReference type="RefSeq" id="WP_193403155.1">
    <property type="nucleotide sequence ID" value="NZ_JANTOO010000010.1"/>
</dbReference>